<dbReference type="GO" id="GO:0004553">
    <property type="term" value="F:hydrolase activity, hydrolyzing O-glycosyl compounds"/>
    <property type="evidence" value="ECO:0007669"/>
    <property type="project" value="InterPro"/>
</dbReference>
<reference evidence="5 6" key="1">
    <citation type="journal article" date="2016" name="Mol. Biol. Evol.">
        <title>Comparative Genomics of Early-Diverging Mushroom-Forming Fungi Provides Insights into the Origins of Lignocellulose Decay Capabilities.</title>
        <authorList>
            <person name="Nagy L.G."/>
            <person name="Riley R."/>
            <person name="Tritt A."/>
            <person name="Adam C."/>
            <person name="Daum C."/>
            <person name="Floudas D."/>
            <person name="Sun H."/>
            <person name="Yadav J.S."/>
            <person name="Pangilinan J."/>
            <person name="Larsson K.H."/>
            <person name="Matsuura K."/>
            <person name="Barry K."/>
            <person name="Labutti K."/>
            <person name="Kuo R."/>
            <person name="Ohm R.A."/>
            <person name="Bhattacharya S.S."/>
            <person name="Shirouzu T."/>
            <person name="Yoshinaga Y."/>
            <person name="Martin F.M."/>
            <person name="Grigoriev I.V."/>
            <person name="Hibbett D.S."/>
        </authorList>
    </citation>
    <scope>NUCLEOTIDE SEQUENCE [LARGE SCALE GENOMIC DNA]</scope>
    <source>
        <strain evidence="5 6">HHB12733</strain>
    </source>
</reference>
<dbReference type="STRING" id="1353952.A0A165D1E0"/>
<evidence type="ECO:0000256" key="2">
    <source>
        <dbReference type="SAM" id="Phobius"/>
    </source>
</evidence>
<evidence type="ECO:0000259" key="4">
    <source>
        <dbReference type="PROSITE" id="PS51762"/>
    </source>
</evidence>
<keyword evidence="2" id="KW-0812">Transmembrane</keyword>
<evidence type="ECO:0000313" key="5">
    <source>
        <dbReference type="EMBL" id="KZT51855.1"/>
    </source>
</evidence>
<dbReference type="FunFam" id="2.60.120.200:FF:000179">
    <property type="entry name" value="Unplaced genomic scaffold supercont1.19, whole genome shotgun sequence"/>
    <property type="match status" value="1"/>
</dbReference>
<feature type="signal peptide" evidence="3">
    <location>
        <begin position="1"/>
        <end position="19"/>
    </location>
</feature>
<feature type="compositionally biased region" description="Low complexity" evidence="1">
    <location>
        <begin position="334"/>
        <end position="343"/>
    </location>
</feature>
<dbReference type="Pfam" id="PF26113">
    <property type="entry name" value="GH16_XgeA"/>
    <property type="match status" value="1"/>
</dbReference>
<gene>
    <name evidence="5" type="ORF">CALCODRAFT_502994</name>
</gene>
<sequence>MKSALSLAAAAASIPLARAAGFNLLQNWQGNSFFDNWSFYGNFDNLTNGDAVFVTQAVAQAEPQLAFINSGGNAIVRVDNASTVVYPNKRNTVRLQSVESYGLGSLWVMDAVHLPYGCSVWPAFWSQATKWPEGGEIDTLENVNLALTNQMALHTEDGCMVTSSAVMTGSLTDQDCGTDLPTKTQGCTVEDSNQASYGAAFAAAGGGVYATLLADSGVYIWFFPRANVPSDLSVSNPNSSPNPDGWGTPSAYYPSSSCPTSTFFEDQFIILDITLCGDFAGALSVYNATCGPIPSDAPTNYCYTTNVIGNGSNYDNAYFEVQYIRVWSNVTTSNSTTGSNSTGSGNGSSSGSGSSGKSSAVPMLTQGAAVAAFLGLIGAVALLA</sequence>
<protein>
    <submittedName>
        <fullName evidence="5">Glycoside hydrolase family 16 protein</fullName>
    </submittedName>
</protein>
<dbReference type="PANTHER" id="PTHR10963">
    <property type="entry name" value="GLYCOSYL HYDROLASE-RELATED"/>
    <property type="match status" value="1"/>
</dbReference>
<evidence type="ECO:0000313" key="6">
    <source>
        <dbReference type="Proteomes" id="UP000076842"/>
    </source>
</evidence>
<dbReference type="InterPro" id="IPR050546">
    <property type="entry name" value="Glycosyl_Hydrlase_16"/>
</dbReference>
<proteinExistence type="predicted"/>
<organism evidence="5 6">
    <name type="scientific">Calocera cornea HHB12733</name>
    <dbReference type="NCBI Taxonomy" id="1353952"/>
    <lineage>
        <taxon>Eukaryota</taxon>
        <taxon>Fungi</taxon>
        <taxon>Dikarya</taxon>
        <taxon>Basidiomycota</taxon>
        <taxon>Agaricomycotina</taxon>
        <taxon>Dacrymycetes</taxon>
        <taxon>Dacrymycetales</taxon>
        <taxon>Dacrymycetaceae</taxon>
        <taxon>Calocera</taxon>
    </lineage>
</organism>
<dbReference type="InParanoid" id="A0A165D1E0"/>
<evidence type="ECO:0000256" key="3">
    <source>
        <dbReference type="SAM" id="SignalP"/>
    </source>
</evidence>
<dbReference type="OrthoDB" id="192832at2759"/>
<dbReference type="InterPro" id="IPR000757">
    <property type="entry name" value="Beta-glucanase-like"/>
</dbReference>
<dbReference type="PROSITE" id="PS51762">
    <property type="entry name" value="GH16_2"/>
    <property type="match status" value="1"/>
</dbReference>
<keyword evidence="2" id="KW-1133">Transmembrane helix</keyword>
<dbReference type="InterPro" id="IPR013320">
    <property type="entry name" value="ConA-like_dom_sf"/>
</dbReference>
<dbReference type="PANTHER" id="PTHR10963:SF24">
    <property type="entry name" value="GLYCOSIDASE C21B10.07-RELATED"/>
    <property type="match status" value="1"/>
</dbReference>
<feature type="compositionally biased region" description="Gly residues" evidence="1">
    <location>
        <begin position="344"/>
        <end position="354"/>
    </location>
</feature>
<keyword evidence="5" id="KW-0378">Hydrolase</keyword>
<keyword evidence="3" id="KW-0732">Signal</keyword>
<dbReference type="Gene3D" id="2.60.120.200">
    <property type="match status" value="1"/>
</dbReference>
<dbReference type="EMBL" id="KV424087">
    <property type="protein sequence ID" value="KZT51855.1"/>
    <property type="molecule type" value="Genomic_DNA"/>
</dbReference>
<dbReference type="GO" id="GO:0009251">
    <property type="term" value="P:glucan catabolic process"/>
    <property type="evidence" value="ECO:0007669"/>
    <property type="project" value="TreeGrafter"/>
</dbReference>
<dbReference type="SUPFAM" id="SSF49899">
    <property type="entry name" value="Concanavalin A-like lectins/glucanases"/>
    <property type="match status" value="1"/>
</dbReference>
<feature type="region of interest" description="Disordered" evidence="1">
    <location>
        <begin position="334"/>
        <end position="354"/>
    </location>
</feature>
<dbReference type="AlphaFoldDB" id="A0A165D1E0"/>
<feature type="domain" description="GH16" evidence="4">
    <location>
        <begin position="7"/>
        <end position="288"/>
    </location>
</feature>
<name>A0A165D1E0_9BASI</name>
<accession>A0A165D1E0</accession>
<keyword evidence="2" id="KW-0472">Membrane</keyword>
<dbReference type="Proteomes" id="UP000076842">
    <property type="component" value="Unassembled WGS sequence"/>
</dbReference>
<keyword evidence="6" id="KW-1185">Reference proteome</keyword>
<feature type="chain" id="PRO_5007856321" evidence="3">
    <location>
        <begin position="20"/>
        <end position="384"/>
    </location>
</feature>
<evidence type="ECO:0000256" key="1">
    <source>
        <dbReference type="SAM" id="MobiDB-lite"/>
    </source>
</evidence>
<feature type="transmembrane region" description="Helical" evidence="2">
    <location>
        <begin position="363"/>
        <end position="383"/>
    </location>
</feature>